<keyword evidence="2" id="KW-1185">Reference proteome</keyword>
<reference evidence="1 2" key="1">
    <citation type="submission" date="2024-01" db="EMBL/GenBank/DDBJ databases">
        <title>The genomes of 5 underutilized Papilionoideae crops provide insights into root nodulation and disease resistanc.</title>
        <authorList>
            <person name="Jiang F."/>
        </authorList>
    </citation>
    <scope>NUCLEOTIDE SEQUENCE [LARGE SCALE GENOMIC DNA]</scope>
    <source>
        <strain evidence="1">LVBAO_FW01</strain>
        <tissue evidence="1">Leaves</tissue>
    </source>
</reference>
<protein>
    <submittedName>
        <fullName evidence="1">Uncharacterized protein</fullName>
    </submittedName>
</protein>
<accession>A0AAN9MY60</accession>
<dbReference type="Proteomes" id="UP001367508">
    <property type="component" value="Unassembled WGS sequence"/>
</dbReference>
<evidence type="ECO:0000313" key="1">
    <source>
        <dbReference type="EMBL" id="KAK7360399.1"/>
    </source>
</evidence>
<name>A0AAN9MY60_CANGL</name>
<comment type="caution">
    <text evidence="1">The sequence shown here is derived from an EMBL/GenBank/DDBJ whole genome shotgun (WGS) entry which is preliminary data.</text>
</comment>
<proteinExistence type="predicted"/>
<sequence>MISVNGSATCELLRTLNTIYFKQRSMHQDVRQHWKIRKLCQGSSLNMLGRLLVQGTKHWPGDSAVVDGLARDNLLGTASGTTMFPLECQIRGCVDTETGLHTFNILSYPSSRENFNPCMEKFSHVGSREMN</sequence>
<dbReference type="EMBL" id="JAYMYQ010000001">
    <property type="protein sequence ID" value="KAK7360399.1"/>
    <property type="molecule type" value="Genomic_DNA"/>
</dbReference>
<gene>
    <name evidence="1" type="ORF">VNO77_02391</name>
</gene>
<dbReference type="AlphaFoldDB" id="A0AAN9MY60"/>
<organism evidence="1 2">
    <name type="scientific">Canavalia gladiata</name>
    <name type="common">Sword bean</name>
    <name type="synonym">Dolichos gladiatus</name>
    <dbReference type="NCBI Taxonomy" id="3824"/>
    <lineage>
        <taxon>Eukaryota</taxon>
        <taxon>Viridiplantae</taxon>
        <taxon>Streptophyta</taxon>
        <taxon>Embryophyta</taxon>
        <taxon>Tracheophyta</taxon>
        <taxon>Spermatophyta</taxon>
        <taxon>Magnoliopsida</taxon>
        <taxon>eudicotyledons</taxon>
        <taxon>Gunneridae</taxon>
        <taxon>Pentapetalae</taxon>
        <taxon>rosids</taxon>
        <taxon>fabids</taxon>
        <taxon>Fabales</taxon>
        <taxon>Fabaceae</taxon>
        <taxon>Papilionoideae</taxon>
        <taxon>50 kb inversion clade</taxon>
        <taxon>NPAAA clade</taxon>
        <taxon>indigoferoid/millettioid clade</taxon>
        <taxon>Phaseoleae</taxon>
        <taxon>Canavalia</taxon>
    </lineage>
</organism>
<evidence type="ECO:0000313" key="2">
    <source>
        <dbReference type="Proteomes" id="UP001367508"/>
    </source>
</evidence>